<keyword evidence="7" id="KW-1185">Reference proteome</keyword>
<keyword evidence="4" id="KW-0732">Signal</keyword>
<evidence type="ECO:0000313" key="7">
    <source>
        <dbReference type="Proteomes" id="UP000308528"/>
    </source>
</evidence>
<feature type="coiled-coil region" evidence="2">
    <location>
        <begin position="404"/>
        <end position="434"/>
    </location>
</feature>
<feature type="compositionally biased region" description="Polar residues" evidence="3">
    <location>
        <begin position="544"/>
        <end position="555"/>
    </location>
</feature>
<dbReference type="EMBL" id="SRSF01000005">
    <property type="protein sequence ID" value="THH37957.1"/>
    <property type="molecule type" value="Genomic_DNA"/>
</dbReference>
<sequence>MFTFRPVPLPILLVLALCATQLAAQTRIGPDGTRERDPVLTATGKELYFTRPDHPRNQGTEDRADIWFRQRGADGRWGRALNPGSPVNSFDDDRLLNASVDGKRLAVLRTGKNAVIHLLEREGRSWRIIGHWPLPAEVEDPTEATFNATGQELIYSRRNPDKGSEDLYLRRALADGAWSAPEPLSWLNGPENESKPQFAADGRTLYFRRGAGQWYRQEDRGRAPQAVAIPGRYLQLAATDEVLVATTDDLGKDEHLVTPDLPLKVFCPPGRISYGTLGNPPAKGSPTVAVPLSSGIELRVLPDVLHRYAVVLRDGEIAFPESDMPPMDNVRPAGSLASLREISADNREAYLHQSLAERQRELARLDRLRQQRYTVGKTDLGTPTEEWTALDTLPPAADTSASFRARYARDLAELERMKAKFRKQQEERLRARQRDNYLDLGWSDRPGEEPDTTENINTDALRSTVRSGLYPNQRPAVTDRRPWENNIRNEVARPATQNPPQELDAEYARQLRELEALRAQLREMNGTPDPSATRYPATGREALTSKSPGTPTATNPAARRSALGVTFIPNTAYPNSSGYAALEALAGRVRAGAGVMEIRVHTAPGTDPRAAQLLSEERAVTIRNYLLNAGIAPENFRVIGYGNHQPEGGERVEVVE</sequence>
<protein>
    <recommendedName>
        <fullName evidence="5">OmpA-like domain-containing protein</fullName>
    </recommendedName>
</protein>
<dbReference type="InterPro" id="IPR006665">
    <property type="entry name" value="OmpA-like"/>
</dbReference>
<dbReference type="RefSeq" id="WP_136459804.1">
    <property type="nucleotide sequence ID" value="NZ_SRSF01000005.1"/>
</dbReference>
<evidence type="ECO:0000256" key="3">
    <source>
        <dbReference type="SAM" id="MobiDB-lite"/>
    </source>
</evidence>
<keyword evidence="1" id="KW-0472">Membrane</keyword>
<feature type="region of interest" description="Disordered" evidence="3">
    <location>
        <begin position="524"/>
        <end position="557"/>
    </location>
</feature>
<dbReference type="InterPro" id="IPR011042">
    <property type="entry name" value="6-blade_b-propeller_TolB-like"/>
</dbReference>
<dbReference type="SUPFAM" id="SSF103088">
    <property type="entry name" value="OmpA-like"/>
    <property type="match status" value="1"/>
</dbReference>
<dbReference type="AlphaFoldDB" id="A0A4S4NH18"/>
<comment type="caution">
    <text evidence="6">The sequence shown here is derived from an EMBL/GenBank/DDBJ whole genome shotgun (WGS) entry which is preliminary data.</text>
</comment>
<dbReference type="InterPro" id="IPR036737">
    <property type="entry name" value="OmpA-like_sf"/>
</dbReference>
<dbReference type="Proteomes" id="UP000308528">
    <property type="component" value="Unassembled WGS sequence"/>
</dbReference>
<dbReference type="PROSITE" id="PS51123">
    <property type="entry name" value="OMPA_2"/>
    <property type="match status" value="1"/>
</dbReference>
<feature type="signal peptide" evidence="4">
    <location>
        <begin position="1"/>
        <end position="23"/>
    </location>
</feature>
<accession>A0A4S4NH18</accession>
<dbReference type="Gene3D" id="3.30.1330.60">
    <property type="entry name" value="OmpA-like domain"/>
    <property type="match status" value="1"/>
</dbReference>
<dbReference type="Pfam" id="PF00691">
    <property type="entry name" value="OmpA"/>
    <property type="match status" value="1"/>
</dbReference>
<keyword evidence="2" id="KW-0175">Coiled coil</keyword>
<dbReference type="OrthoDB" id="1489706at2"/>
<evidence type="ECO:0000256" key="2">
    <source>
        <dbReference type="SAM" id="Coils"/>
    </source>
</evidence>
<evidence type="ECO:0000313" key="6">
    <source>
        <dbReference type="EMBL" id="THH37957.1"/>
    </source>
</evidence>
<feature type="region of interest" description="Disordered" evidence="3">
    <location>
        <begin position="439"/>
        <end position="477"/>
    </location>
</feature>
<reference evidence="6 7" key="1">
    <citation type="submission" date="2019-04" db="EMBL/GenBank/DDBJ databases">
        <title>Lewinella litorea sp. nov., isolated from a marine sand.</title>
        <authorList>
            <person name="Yoon J.-H."/>
        </authorList>
    </citation>
    <scope>NUCLEOTIDE SEQUENCE [LARGE SCALE GENOMIC DNA]</scope>
    <source>
        <strain evidence="6 7">HSMS-39</strain>
    </source>
</reference>
<dbReference type="Gene3D" id="2.120.10.30">
    <property type="entry name" value="TolB, C-terminal domain"/>
    <property type="match status" value="1"/>
</dbReference>
<dbReference type="SUPFAM" id="SSF82171">
    <property type="entry name" value="DPP6 N-terminal domain-like"/>
    <property type="match status" value="1"/>
</dbReference>
<name>A0A4S4NH18_9BACT</name>
<evidence type="ECO:0000256" key="4">
    <source>
        <dbReference type="SAM" id="SignalP"/>
    </source>
</evidence>
<gene>
    <name evidence="6" type="ORF">E4021_13065</name>
</gene>
<feature type="compositionally biased region" description="Polar residues" evidence="3">
    <location>
        <begin position="453"/>
        <end position="466"/>
    </location>
</feature>
<feature type="chain" id="PRO_5020701801" description="OmpA-like domain-containing protein" evidence="4">
    <location>
        <begin position="24"/>
        <end position="656"/>
    </location>
</feature>
<proteinExistence type="predicted"/>
<organism evidence="6 7">
    <name type="scientific">Neolewinella litorea</name>
    <dbReference type="NCBI Taxonomy" id="2562452"/>
    <lineage>
        <taxon>Bacteria</taxon>
        <taxon>Pseudomonadati</taxon>
        <taxon>Bacteroidota</taxon>
        <taxon>Saprospiria</taxon>
        <taxon>Saprospirales</taxon>
        <taxon>Lewinellaceae</taxon>
        <taxon>Neolewinella</taxon>
    </lineage>
</organism>
<dbReference type="GO" id="GO:0016020">
    <property type="term" value="C:membrane"/>
    <property type="evidence" value="ECO:0007669"/>
    <property type="project" value="UniProtKB-UniRule"/>
</dbReference>
<evidence type="ECO:0000256" key="1">
    <source>
        <dbReference type="PROSITE-ProRule" id="PRU00473"/>
    </source>
</evidence>
<evidence type="ECO:0000259" key="5">
    <source>
        <dbReference type="PROSITE" id="PS51123"/>
    </source>
</evidence>
<feature type="domain" description="OmpA-like" evidence="5">
    <location>
        <begin position="554"/>
        <end position="656"/>
    </location>
</feature>